<feature type="compositionally biased region" description="Basic and acidic residues" evidence="1">
    <location>
        <begin position="178"/>
        <end position="189"/>
    </location>
</feature>
<dbReference type="InterPro" id="IPR027417">
    <property type="entry name" value="P-loop_NTPase"/>
</dbReference>
<organism evidence="3 4">
    <name type="scientific">Amycolatopsis rubida</name>
    <dbReference type="NCBI Taxonomy" id="112413"/>
    <lineage>
        <taxon>Bacteria</taxon>
        <taxon>Bacillati</taxon>
        <taxon>Actinomycetota</taxon>
        <taxon>Actinomycetes</taxon>
        <taxon>Pseudonocardiales</taxon>
        <taxon>Pseudonocardiaceae</taxon>
        <taxon>Amycolatopsis</taxon>
    </lineage>
</organism>
<dbReference type="Gene3D" id="3.40.50.300">
    <property type="entry name" value="P-loop containing nucleotide triphosphate hydrolases"/>
    <property type="match status" value="1"/>
</dbReference>
<proteinExistence type="predicted"/>
<evidence type="ECO:0000313" key="3">
    <source>
        <dbReference type="EMBL" id="SFP87605.1"/>
    </source>
</evidence>
<keyword evidence="2" id="KW-0547">Nucleotide-binding</keyword>
<evidence type="ECO:0000313" key="4">
    <source>
        <dbReference type="Proteomes" id="UP000199137"/>
    </source>
</evidence>
<reference evidence="2 5" key="2">
    <citation type="submission" date="2020-01" db="EMBL/GenBank/DDBJ databases">
        <title>Insect and environment-associated Actinomycetes.</title>
        <authorList>
            <person name="Currrie C."/>
            <person name="Chevrette M."/>
            <person name="Carlson C."/>
            <person name="Stubbendieck R."/>
            <person name="Wendt-Pienkowski E."/>
        </authorList>
    </citation>
    <scope>NUCLEOTIDE SEQUENCE [LARGE SCALE GENOMIC DNA]</scope>
    <source>
        <strain evidence="2 5">SID8386</strain>
    </source>
</reference>
<accession>A0A1I5TX09</accession>
<keyword evidence="5" id="KW-1185">Reference proteome</keyword>
<protein>
    <submittedName>
        <fullName evidence="2">ATP-binding protein</fullName>
    </submittedName>
    <submittedName>
        <fullName evidence="3">Predicted kinase</fullName>
    </submittedName>
</protein>
<reference evidence="3 4" key="1">
    <citation type="submission" date="2016-10" db="EMBL/GenBank/DDBJ databases">
        <authorList>
            <person name="de Groot N.N."/>
        </authorList>
    </citation>
    <scope>NUCLEOTIDE SEQUENCE [LARGE SCALE GENOMIC DNA]</scope>
    <source>
        <strain evidence="3 4">DSM 44637</strain>
    </source>
</reference>
<evidence type="ECO:0000313" key="2">
    <source>
        <dbReference type="EMBL" id="NEC60455.1"/>
    </source>
</evidence>
<dbReference type="GO" id="GO:0005524">
    <property type="term" value="F:ATP binding"/>
    <property type="evidence" value="ECO:0007669"/>
    <property type="project" value="UniProtKB-KW"/>
</dbReference>
<gene>
    <name evidence="2" type="ORF">G3I59_33950</name>
    <name evidence="3" type="ORF">SAMN05421854_107282</name>
</gene>
<evidence type="ECO:0000313" key="5">
    <source>
        <dbReference type="Proteomes" id="UP000470404"/>
    </source>
</evidence>
<name>A0A1I5TX09_9PSEU</name>
<sequence>MARLIHLNGPSGIGKSTVARRYADLRPGVLALDADQVVTMIGGWRTAFWDTLPAARRLALAMAETHLRAGYDVVLPQLVARVEQAERFAEAARAAGGEYVEIMLAAPRPQAKARFAARGDHAATDAMAEWGGPVVLDRIHDHVAEYLPLRPQCTVLDTEHLDPDETCAKVAEIVARRAAAEAPRARNGDQRGNLPPGPA</sequence>
<keyword evidence="2" id="KW-0067">ATP-binding</keyword>
<dbReference type="STRING" id="112413.SAMN05421854_107282"/>
<evidence type="ECO:0000256" key="1">
    <source>
        <dbReference type="SAM" id="MobiDB-lite"/>
    </source>
</evidence>
<keyword evidence="3" id="KW-0418">Kinase</keyword>
<dbReference type="GO" id="GO:0016301">
    <property type="term" value="F:kinase activity"/>
    <property type="evidence" value="ECO:0007669"/>
    <property type="project" value="UniProtKB-KW"/>
</dbReference>
<dbReference type="EMBL" id="JAAGNC010000172">
    <property type="protein sequence ID" value="NEC60455.1"/>
    <property type="molecule type" value="Genomic_DNA"/>
</dbReference>
<dbReference type="Proteomes" id="UP000470404">
    <property type="component" value="Unassembled WGS sequence"/>
</dbReference>
<dbReference type="EMBL" id="FOWC01000007">
    <property type="protein sequence ID" value="SFP87605.1"/>
    <property type="molecule type" value="Genomic_DNA"/>
</dbReference>
<dbReference type="AlphaFoldDB" id="A0A1I5TX09"/>
<feature type="region of interest" description="Disordered" evidence="1">
    <location>
        <begin position="178"/>
        <end position="199"/>
    </location>
</feature>
<dbReference type="SUPFAM" id="SSF52540">
    <property type="entry name" value="P-loop containing nucleoside triphosphate hydrolases"/>
    <property type="match status" value="1"/>
</dbReference>
<dbReference type="RefSeq" id="WP_093574992.1">
    <property type="nucleotide sequence ID" value="NZ_FOWC01000007.1"/>
</dbReference>
<dbReference type="OrthoDB" id="7837405at2"/>
<dbReference type="Proteomes" id="UP000199137">
    <property type="component" value="Unassembled WGS sequence"/>
</dbReference>
<dbReference type="Pfam" id="PF13671">
    <property type="entry name" value="AAA_33"/>
    <property type="match status" value="1"/>
</dbReference>
<keyword evidence="3" id="KW-0808">Transferase</keyword>